<evidence type="ECO:0000256" key="1">
    <source>
        <dbReference type="ARBA" id="ARBA00000815"/>
    </source>
</evidence>
<evidence type="ECO:0000313" key="11">
    <source>
        <dbReference type="EMBL" id="QED25716.1"/>
    </source>
</evidence>
<dbReference type="GO" id="GO:0000166">
    <property type="term" value="F:nucleotide binding"/>
    <property type="evidence" value="ECO:0007669"/>
    <property type="project" value="UniProtKB-KW"/>
</dbReference>
<dbReference type="SUPFAM" id="SSF64167">
    <property type="entry name" value="SurE-like"/>
    <property type="match status" value="1"/>
</dbReference>
<dbReference type="InterPro" id="IPR002828">
    <property type="entry name" value="SurE-like_Pase/nucleotidase"/>
</dbReference>
<dbReference type="NCBIfam" id="NF001490">
    <property type="entry name" value="PRK00346.1-4"/>
    <property type="match status" value="1"/>
</dbReference>
<keyword evidence="12" id="KW-1185">Reference proteome</keyword>
<dbReference type="GO" id="GO:0008253">
    <property type="term" value="F:5'-nucleotidase activity"/>
    <property type="evidence" value="ECO:0007669"/>
    <property type="project" value="UniProtKB-UniRule"/>
</dbReference>
<keyword evidence="8 9" id="KW-0378">Hydrolase</keyword>
<reference evidence="11 12" key="1">
    <citation type="submission" date="2019-08" db="EMBL/GenBank/DDBJ databases">
        <authorList>
            <person name="Liang Q."/>
        </authorList>
    </citation>
    <scope>NUCLEOTIDE SEQUENCE [LARGE SCALE GENOMIC DNA]</scope>
    <source>
        <strain evidence="11 12">V1718</strain>
    </source>
</reference>
<evidence type="ECO:0000256" key="8">
    <source>
        <dbReference type="ARBA" id="ARBA00022801"/>
    </source>
</evidence>
<accession>A0A5B8XPP1</accession>
<comment type="catalytic activity">
    <reaction evidence="1 9">
        <text>a ribonucleoside 5'-phosphate + H2O = a ribonucleoside + phosphate</text>
        <dbReference type="Rhea" id="RHEA:12484"/>
        <dbReference type="ChEBI" id="CHEBI:15377"/>
        <dbReference type="ChEBI" id="CHEBI:18254"/>
        <dbReference type="ChEBI" id="CHEBI:43474"/>
        <dbReference type="ChEBI" id="CHEBI:58043"/>
        <dbReference type="EC" id="3.1.3.5"/>
    </reaction>
</comment>
<comment type="cofactor">
    <cofactor evidence="9">
        <name>a divalent metal cation</name>
        <dbReference type="ChEBI" id="CHEBI:60240"/>
    </cofactor>
    <text evidence="9">Binds 1 divalent metal cation per subunit.</text>
</comment>
<feature type="domain" description="Survival protein SurE-like phosphatase/nucleotidase" evidence="10">
    <location>
        <begin position="5"/>
        <end position="184"/>
    </location>
</feature>
<dbReference type="GO" id="GO:0005737">
    <property type="term" value="C:cytoplasm"/>
    <property type="evidence" value="ECO:0007669"/>
    <property type="project" value="UniProtKB-SubCell"/>
</dbReference>
<organism evidence="11 12">
    <name type="scientific">Microvenator marinus</name>
    <dbReference type="NCBI Taxonomy" id="2600177"/>
    <lineage>
        <taxon>Bacteria</taxon>
        <taxon>Deltaproteobacteria</taxon>
        <taxon>Bradymonadales</taxon>
        <taxon>Microvenatoraceae</taxon>
        <taxon>Microvenator</taxon>
    </lineage>
</organism>
<dbReference type="InterPro" id="IPR036523">
    <property type="entry name" value="SurE-like_sf"/>
</dbReference>
<comment type="function">
    <text evidence="9">Nucleotidase that shows phosphatase activity on nucleoside 5'-monophosphates.</text>
</comment>
<evidence type="ECO:0000259" key="10">
    <source>
        <dbReference type="Pfam" id="PF01975"/>
    </source>
</evidence>
<dbReference type="Gene3D" id="3.40.1210.10">
    <property type="entry name" value="Survival protein SurE-like phosphatase/nucleotidase"/>
    <property type="match status" value="1"/>
</dbReference>
<dbReference type="NCBIfam" id="TIGR00087">
    <property type="entry name" value="surE"/>
    <property type="match status" value="1"/>
</dbReference>
<dbReference type="HAMAP" id="MF_00060">
    <property type="entry name" value="SurE"/>
    <property type="match status" value="1"/>
</dbReference>
<dbReference type="EMBL" id="CP042467">
    <property type="protein sequence ID" value="QED25716.1"/>
    <property type="molecule type" value="Genomic_DNA"/>
</dbReference>
<sequence>MRPLILITNDDGIDAPGIKALEKAMSALGDVWTVAPASEQSAVSHAITLWNPLRIHQRAEQRFAVTGTPTDCVYIALSKILPRRPDICVSGVNHGANMGDDVIYSGTVAGASEATLQDIPSVAVSLASYKSQNFDTAAAAAAKVAASVLKRGLPRGVLLNVNVPKDVGVDAPFKFTKLGRRYYGQIVTENNDPRNKPYYWIGGAELGFDDIPGTDCNAVADHCISVSPVQMDLTHYKFLDELGKWTELNEAAE</sequence>
<comment type="similarity">
    <text evidence="4 9">Belongs to the SurE nucleotidase family.</text>
</comment>
<dbReference type="AlphaFoldDB" id="A0A5B8XPP1"/>
<evidence type="ECO:0000256" key="9">
    <source>
        <dbReference type="HAMAP-Rule" id="MF_00060"/>
    </source>
</evidence>
<dbReference type="GO" id="GO:0046872">
    <property type="term" value="F:metal ion binding"/>
    <property type="evidence" value="ECO:0007669"/>
    <property type="project" value="UniProtKB-UniRule"/>
</dbReference>
<evidence type="ECO:0000256" key="3">
    <source>
        <dbReference type="ARBA" id="ARBA00004496"/>
    </source>
</evidence>
<feature type="binding site" evidence="9">
    <location>
        <position position="93"/>
    </location>
    <ligand>
        <name>a divalent metal cation</name>
        <dbReference type="ChEBI" id="CHEBI:60240"/>
    </ligand>
</feature>
<dbReference type="Proteomes" id="UP000321595">
    <property type="component" value="Chromosome"/>
</dbReference>
<dbReference type="EC" id="3.1.3.5" evidence="9"/>
<evidence type="ECO:0000256" key="7">
    <source>
        <dbReference type="ARBA" id="ARBA00022741"/>
    </source>
</evidence>
<evidence type="ECO:0000256" key="5">
    <source>
        <dbReference type="ARBA" id="ARBA00022490"/>
    </source>
</evidence>
<dbReference type="RefSeq" id="WP_146956536.1">
    <property type="nucleotide sequence ID" value="NZ_CP042467.1"/>
</dbReference>
<protein>
    <recommendedName>
        <fullName evidence="9">5'-nucleotidase SurE</fullName>
        <ecNumber evidence="9">3.1.3.5</ecNumber>
    </recommendedName>
    <alternativeName>
        <fullName evidence="9">Nucleoside 5'-monophosphate phosphohydrolase</fullName>
    </alternativeName>
</protein>
<dbReference type="PANTHER" id="PTHR30457">
    <property type="entry name" value="5'-NUCLEOTIDASE SURE"/>
    <property type="match status" value="1"/>
</dbReference>
<name>A0A5B8XPP1_9DELT</name>
<keyword evidence="5 9" id="KW-0963">Cytoplasm</keyword>
<dbReference type="KEGG" id="bbae:FRD01_00235"/>
<evidence type="ECO:0000313" key="12">
    <source>
        <dbReference type="Proteomes" id="UP000321595"/>
    </source>
</evidence>
<proteinExistence type="inferred from homology"/>
<dbReference type="GO" id="GO:0004309">
    <property type="term" value="F:exopolyphosphatase activity"/>
    <property type="evidence" value="ECO:0007669"/>
    <property type="project" value="TreeGrafter"/>
</dbReference>
<dbReference type="InterPro" id="IPR030048">
    <property type="entry name" value="SurE"/>
</dbReference>
<feature type="binding site" evidence="9">
    <location>
        <position position="41"/>
    </location>
    <ligand>
        <name>a divalent metal cation</name>
        <dbReference type="ChEBI" id="CHEBI:60240"/>
    </ligand>
</feature>
<evidence type="ECO:0000256" key="6">
    <source>
        <dbReference type="ARBA" id="ARBA00022723"/>
    </source>
</evidence>
<feature type="binding site" evidence="9">
    <location>
        <position position="11"/>
    </location>
    <ligand>
        <name>a divalent metal cation</name>
        <dbReference type="ChEBI" id="CHEBI:60240"/>
    </ligand>
</feature>
<feature type="binding site" evidence="9">
    <location>
        <position position="10"/>
    </location>
    <ligand>
        <name>a divalent metal cation</name>
        <dbReference type="ChEBI" id="CHEBI:60240"/>
    </ligand>
</feature>
<dbReference type="GO" id="GO:0008254">
    <property type="term" value="F:3'-nucleotidase activity"/>
    <property type="evidence" value="ECO:0007669"/>
    <property type="project" value="TreeGrafter"/>
</dbReference>
<comment type="cofactor">
    <cofactor evidence="2">
        <name>Mg(2+)</name>
        <dbReference type="ChEBI" id="CHEBI:18420"/>
    </cofactor>
</comment>
<dbReference type="Pfam" id="PF01975">
    <property type="entry name" value="SurE"/>
    <property type="match status" value="1"/>
</dbReference>
<keyword evidence="7 9" id="KW-0547">Nucleotide-binding</keyword>
<evidence type="ECO:0000256" key="4">
    <source>
        <dbReference type="ARBA" id="ARBA00011062"/>
    </source>
</evidence>
<dbReference type="OrthoDB" id="9780815at2"/>
<comment type="subcellular location">
    <subcellularLocation>
        <location evidence="3 9">Cytoplasm</location>
    </subcellularLocation>
</comment>
<keyword evidence="6 9" id="KW-0479">Metal-binding</keyword>
<evidence type="ECO:0000256" key="2">
    <source>
        <dbReference type="ARBA" id="ARBA00001946"/>
    </source>
</evidence>
<gene>
    <name evidence="9 11" type="primary">surE</name>
    <name evidence="11" type="ORF">FRD01_00235</name>
</gene>
<dbReference type="PANTHER" id="PTHR30457:SF12">
    <property type="entry name" value="5'_3'-NUCLEOTIDASE SURE"/>
    <property type="match status" value="1"/>
</dbReference>
<dbReference type="FunFam" id="3.40.1210.10:FF:000001">
    <property type="entry name" value="5'/3'-nucleotidase SurE"/>
    <property type="match status" value="1"/>
</dbReference>